<evidence type="ECO:0000313" key="3">
    <source>
        <dbReference type="Proteomes" id="UP000026960"/>
    </source>
</evidence>
<sequence length="81" mass="8619">MTSGDKSGRWPTASLKRQCPRVDVNGGVSAMSKRSEGAAKLLLRLANPTVAIATLGNDGRGDAARLERWPLAKREQAQEGS</sequence>
<dbReference type="Gramene" id="OBART01G31540.1">
    <property type="protein sequence ID" value="OBART01G31540.1"/>
    <property type="gene ID" value="OBART01G31540"/>
</dbReference>
<reference evidence="2" key="1">
    <citation type="journal article" date="2009" name="Rice">
        <title>De Novo Next Generation Sequencing of Plant Genomes.</title>
        <authorList>
            <person name="Rounsley S."/>
            <person name="Marri P.R."/>
            <person name="Yu Y."/>
            <person name="He R."/>
            <person name="Sisneros N."/>
            <person name="Goicoechea J.L."/>
            <person name="Lee S.J."/>
            <person name="Angelova A."/>
            <person name="Kudrna D."/>
            <person name="Luo M."/>
            <person name="Affourtit J."/>
            <person name="Desany B."/>
            <person name="Knight J."/>
            <person name="Niazi F."/>
            <person name="Egholm M."/>
            <person name="Wing R.A."/>
        </authorList>
    </citation>
    <scope>NUCLEOTIDE SEQUENCE [LARGE SCALE GENOMIC DNA]</scope>
    <source>
        <strain evidence="2">cv. IRGC 105608</strain>
    </source>
</reference>
<dbReference type="Proteomes" id="UP000026960">
    <property type="component" value="Chromosome 1"/>
</dbReference>
<keyword evidence="3" id="KW-1185">Reference proteome</keyword>
<proteinExistence type="predicted"/>
<reference evidence="2" key="2">
    <citation type="submission" date="2015-03" db="UniProtKB">
        <authorList>
            <consortium name="EnsemblPlants"/>
        </authorList>
    </citation>
    <scope>IDENTIFICATION</scope>
</reference>
<dbReference type="EnsemblPlants" id="OBART01G31540.1">
    <property type="protein sequence ID" value="OBART01G31540.1"/>
    <property type="gene ID" value="OBART01G31540"/>
</dbReference>
<dbReference type="InterPro" id="IPR008552">
    <property type="entry name" value="DUF834"/>
</dbReference>
<dbReference type="Pfam" id="PF05754">
    <property type="entry name" value="DUF834"/>
    <property type="match status" value="1"/>
</dbReference>
<dbReference type="HOGENOM" id="CLU_2578015_0_0_1"/>
<accession>A0A0D3EU80</accession>
<evidence type="ECO:0000313" key="2">
    <source>
        <dbReference type="EnsemblPlants" id="OBART01G31540.1"/>
    </source>
</evidence>
<dbReference type="PaxDb" id="65489-OBART01G31540.1"/>
<protein>
    <recommendedName>
        <fullName evidence="1">DUF834 domain-containing protein</fullName>
    </recommendedName>
</protein>
<name>A0A0D3EU80_9ORYZ</name>
<evidence type="ECO:0000259" key="1">
    <source>
        <dbReference type="Pfam" id="PF05754"/>
    </source>
</evidence>
<feature type="domain" description="DUF834" evidence="1">
    <location>
        <begin position="9"/>
        <end position="62"/>
    </location>
</feature>
<organism evidence="2">
    <name type="scientific">Oryza barthii</name>
    <dbReference type="NCBI Taxonomy" id="65489"/>
    <lineage>
        <taxon>Eukaryota</taxon>
        <taxon>Viridiplantae</taxon>
        <taxon>Streptophyta</taxon>
        <taxon>Embryophyta</taxon>
        <taxon>Tracheophyta</taxon>
        <taxon>Spermatophyta</taxon>
        <taxon>Magnoliopsida</taxon>
        <taxon>Liliopsida</taxon>
        <taxon>Poales</taxon>
        <taxon>Poaceae</taxon>
        <taxon>BOP clade</taxon>
        <taxon>Oryzoideae</taxon>
        <taxon>Oryzeae</taxon>
        <taxon>Oryzinae</taxon>
        <taxon>Oryza</taxon>
    </lineage>
</organism>
<dbReference type="AlphaFoldDB" id="A0A0D3EU80"/>